<protein>
    <submittedName>
        <fullName evidence="1">Uncharacterized protein</fullName>
    </submittedName>
</protein>
<feature type="non-terminal residue" evidence="1">
    <location>
        <position position="68"/>
    </location>
</feature>
<dbReference type="Proteomes" id="UP000294933">
    <property type="component" value="Unassembled WGS sequence"/>
</dbReference>
<organism evidence="1 2">
    <name type="scientific">Rickenella mellea</name>
    <dbReference type="NCBI Taxonomy" id="50990"/>
    <lineage>
        <taxon>Eukaryota</taxon>
        <taxon>Fungi</taxon>
        <taxon>Dikarya</taxon>
        <taxon>Basidiomycota</taxon>
        <taxon>Agaricomycotina</taxon>
        <taxon>Agaricomycetes</taxon>
        <taxon>Hymenochaetales</taxon>
        <taxon>Rickenellaceae</taxon>
        <taxon>Rickenella</taxon>
    </lineage>
</organism>
<name>A0A4Y7QCB5_9AGAM</name>
<dbReference type="EMBL" id="ML170164">
    <property type="protein sequence ID" value="TDL25337.1"/>
    <property type="molecule type" value="Genomic_DNA"/>
</dbReference>
<evidence type="ECO:0000313" key="1">
    <source>
        <dbReference type="EMBL" id="TDL25337.1"/>
    </source>
</evidence>
<dbReference type="AlphaFoldDB" id="A0A4Y7QCB5"/>
<sequence length="68" mass="7763">MPGLTGSQFTRKTSFQILSLEEGGDPLFQFKTTTSTFIFALRTVEPPRCLVELDCRHKYCMVFPTFPV</sequence>
<accession>A0A4Y7QCB5</accession>
<evidence type="ECO:0000313" key="2">
    <source>
        <dbReference type="Proteomes" id="UP000294933"/>
    </source>
</evidence>
<gene>
    <name evidence="1" type="ORF">BD410DRAFT_785260</name>
</gene>
<reference evidence="1 2" key="1">
    <citation type="submission" date="2018-06" db="EMBL/GenBank/DDBJ databases">
        <title>A transcriptomic atlas of mushroom development highlights an independent origin of complex multicellularity.</title>
        <authorList>
            <consortium name="DOE Joint Genome Institute"/>
            <person name="Krizsan K."/>
            <person name="Almasi E."/>
            <person name="Merenyi Z."/>
            <person name="Sahu N."/>
            <person name="Viragh M."/>
            <person name="Koszo T."/>
            <person name="Mondo S."/>
            <person name="Kiss B."/>
            <person name="Balint B."/>
            <person name="Kues U."/>
            <person name="Barry K."/>
            <person name="Hegedus J.C."/>
            <person name="Henrissat B."/>
            <person name="Johnson J."/>
            <person name="Lipzen A."/>
            <person name="Ohm R."/>
            <person name="Nagy I."/>
            <person name="Pangilinan J."/>
            <person name="Yan J."/>
            <person name="Xiong Y."/>
            <person name="Grigoriev I.V."/>
            <person name="Hibbett D.S."/>
            <person name="Nagy L.G."/>
        </authorList>
    </citation>
    <scope>NUCLEOTIDE SEQUENCE [LARGE SCALE GENOMIC DNA]</scope>
    <source>
        <strain evidence="1 2">SZMC22713</strain>
    </source>
</reference>
<dbReference type="VEuPathDB" id="FungiDB:BD410DRAFT_785260"/>
<keyword evidence="2" id="KW-1185">Reference proteome</keyword>
<proteinExistence type="predicted"/>